<evidence type="ECO:0000259" key="5">
    <source>
        <dbReference type="PROSITE" id="PS50865"/>
    </source>
</evidence>
<proteinExistence type="predicted"/>
<evidence type="ECO:0000256" key="1">
    <source>
        <dbReference type="ARBA" id="ARBA00022723"/>
    </source>
</evidence>
<dbReference type="Proteomes" id="UP000320333">
    <property type="component" value="Unassembled WGS sequence"/>
</dbReference>
<sequence length="444" mass="51212">MLVSELASKSVTFEDIGTARWFMNHENLERLNIQSHLNVQAQCEEFVTEVFLTHSKIDFLVRDLLTIEAWKRRVFPKVLDVAAAHSIKSYMILYHEATLVNLLEILFYNKESVLQVSDLLVDIVDFCHRKMTYLNTWEEPIELPSMAHTEQQSLLKSQRDLEFGIAVSSLSIFRYITDACSDVPLDVLTRILNVNEMICTCVFLIENAPWIQKSSSKKKYSRFEAGAWKDVEDEEMQRLGKVEAQVWLALYNLLLDGECRRKLIYTEHNKAVILRLRSYVEPILVDQLPMLAQVQRHLDELLIMDVPTSIEKKGLLIEQVPDLSSEIMNKCNVPRLSARFTALIQDETNGAEGMSSMALAKSMAAMYDLDNLDSLLEDPKCGKCGRLAENRCSKCKSEWYCSRQCQVQSWQKHKSICVLMEESNAFKENERRSQHRVSTLVQEL</sequence>
<name>A0A507DQ25_9FUNG</name>
<dbReference type="STRING" id="246404.A0A507DQ25"/>
<evidence type="ECO:0000256" key="3">
    <source>
        <dbReference type="ARBA" id="ARBA00022833"/>
    </source>
</evidence>
<evidence type="ECO:0000256" key="2">
    <source>
        <dbReference type="ARBA" id="ARBA00022771"/>
    </source>
</evidence>
<dbReference type="InterPro" id="IPR052298">
    <property type="entry name" value="ZMYND10"/>
</dbReference>
<dbReference type="GO" id="GO:0005737">
    <property type="term" value="C:cytoplasm"/>
    <property type="evidence" value="ECO:0007669"/>
    <property type="project" value="TreeGrafter"/>
</dbReference>
<dbReference type="PROSITE" id="PS01360">
    <property type="entry name" value="ZF_MYND_1"/>
    <property type="match status" value="1"/>
</dbReference>
<dbReference type="SUPFAM" id="SSF144232">
    <property type="entry name" value="HIT/MYND zinc finger-like"/>
    <property type="match status" value="1"/>
</dbReference>
<gene>
    <name evidence="6" type="ORF">CcCBS67573_g09650</name>
</gene>
<protein>
    <recommendedName>
        <fullName evidence="5">MYND-type domain-containing protein</fullName>
    </recommendedName>
</protein>
<reference evidence="6 7" key="1">
    <citation type="journal article" date="2019" name="Sci. Rep.">
        <title>Comparative genomics of chytrid fungi reveal insights into the obligate biotrophic and pathogenic lifestyle of Synchytrium endobioticum.</title>
        <authorList>
            <person name="van de Vossenberg B.T.L.H."/>
            <person name="Warris S."/>
            <person name="Nguyen H.D.T."/>
            <person name="van Gent-Pelzer M.P.E."/>
            <person name="Joly D.L."/>
            <person name="van de Geest H.C."/>
            <person name="Bonants P.J.M."/>
            <person name="Smith D.S."/>
            <person name="Levesque C.A."/>
            <person name="van der Lee T.A.J."/>
        </authorList>
    </citation>
    <scope>NUCLEOTIDE SEQUENCE [LARGE SCALE GENOMIC DNA]</scope>
    <source>
        <strain evidence="6 7">CBS 675.73</strain>
    </source>
</reference>
<accession>A0A507DQ25</accession>
<dbReference type="GO" id="GO:0008270">
    <property type="term" value="F:zinc ion binding"/>
    <property type="evidence" value="ECO:0007669"/>
    <property type="project" value="UniProtKB-KW"/>
</dbReference>
<keyword evidence="3" id="KW-0862">Zinc</keyword>
<dbReference type="InterPro" id="IPR002893">
    <property type="entry name" value="Znf_MYND"/>
</dbReference>
<evidence type="ECO:0000256" key="4">
    <source>
        <dbReference type="PROSITE-ProRule" id="PRU00134"/>
    </source>
</evidence>
<dbReference type="EMBL" id="QEAP01000929">
    <property type="protein sequence ID" value="TPX53839.1"/>
    <property type="molecule type" value="Genomic_DNA"/>
</dbReference>
<dbReference type="AlphaFoldDB" id="A0A507DQ25"/>
<evidence type="ECO:0000313" key="6">
    <source>
        <dbReference type="EMBL" id="TPX53839.1"/>
    </source>
</evidence>
<dbReference type="OrthoDB" id="432970at2759"/>
<feature type="domain" description="MYND-type" evidence="5">
    <location>
        <begin position="381"/>
        <end position="417"/>
    </location>
</feature>
<dbReference type="PANTHER" id="PTHR13244:SF7">
    <property type="entry name" value="ZINC FINGER MYND DOMAIN-CONTAINING PROTEIN 10"/>
    <property type="match status" value="1"/>
</dbReference>
<dbReference type="PANTHER" id="PTHR13244">
    <property type="entry name" value="ZINC FINGER MYND DOMAIN CONTAINING PROTEIN 10"/>
    <property type="match status" value="1"/>
</dbReference>
<evidence type="ECO:0000313" key="7">
    <source>
        <dbReference type="Proteomes" id="UP000320333"/>
    </source>
</evidence>
<dbReference type="PROSITE" id="PS50865">
    <property type="entry name" value="ZF_MYND_2"/>
    <property type="match status" value="1"/>
</dbReference>
<dbReference type="Gene3D" id="6.10.140.2220">
    <property type="match status" value="1"/>
</dbReference>
<organism evidence="6 7">
    <name type="scientific">Chytriomyces confervae</name>
    <dbReference type="NCBI Taxonomy" id="246404"/>
    <lineage>
        <taxon>Eukaryota</taxon>
        <taxon>Fungi</taxon>
        <taxon>Fungi incertae sedis</taxon>
        <taxon>Chytridiomycota</taxon>
        <taxon>Chytridiomycota incertae sedis</taxon>
        <taxon>Chytridiomycetes</taxon>
        <taxon>Chytridiales</taxon>
        <taxon>Chytriomycetaceae</taxon>
        <taxon>Chytriomyces</taxon>
    </lineage>
</organism>
<dbReference type="Pfam" id="PF01753">
    <property type="entry name" value="zf-MYND"/>
    <property type="match status" value="1"/>
</dbReference>
<keyword evidence="1" id="KW-0479">Metal-binding</keyword>
<keyword evidence="7" id="KW-1185">Reference proteome</keyword>
<keyword evidence="2 4" id="KW-0863">Zinc-finger</keyword>
<comment type="caution">
    <text evidence="6">The sequence shown here is derived from an EMBL/GenBank/DDBJ whole genome shotgun (WGS) entry which is preliminary data.</text>
</comment>